<dbReference type="PANTHER" id="PTHR38477">
    <property type="entry name" value="HYPOTHETICAL EXPORTED PROTEIN"/>
    <property type="match status" value="1"/>
</dbReference>
<name>A0A437GZQ2_9SPHN</name>
<reference evidence="1 2" key="1">
    <citation type="submission" date="2018-12" db="EMBL/GenBank/DDBJ databases">
        <title>Croceicoccus ponticola sp. nov., a lipolytic bacterium isolated from seawater.</title>
        <authorList>
            <person name="Yoon J.-H."/>
        </authorList>
    </citation>
    <scope>NUCLEOTIDE SEQUENCE [LARGE SCALE GENOMIC DNA]</scope>
    <source>
        <strain evidence="1 2">GM-16</strain>
    </source>
</reference>
<sequence>MKLDRRRAIGALFAATSGLAAPRVFATPRKLARPAALTQALAALDRHAHRGIARDVIGLVDFTRPSRDRRFEIVDIANGRVVASYLVAHGRGSDPRNTGWVQEFSNRAGSNASSAGSYVIGDTYFGKHGRSRRLLGLDPTNSNAFDRAIVMHGADYVTPTMAAREGRIGRSLGCFAVEQHVRDEVLDRLGKGRLLFAAG</sequence>
<accession>A0A437GZQ2</accession>
<dbReference type="PANTHER" id="PTHR38477:SF1">
    <property type="entry name" value="MUREIN L,D-TRANSPEPTIDASE CATALYTIC DOMAIN FAMILY PROTEIN"/>
    <property type="match status" value="1"/>
</dbReference>
<dbReference type="AlphaFoldDB" id="A0A437GZQ2"/>
<dbReference type="OrthoDB" id="9815195at2"/>
<dbReference type="EMBL" id="RXOL01000001">
    <property type="protein sequence ID" value="RVQ68820.1"/>
    <property type="molecule type" value="Genomic_DNA"/>
</dbReference>
<evidence type="ECO:0000313" key="2">
    <source>
        <dbReference type="Proteomes" id="UP000283003"/>
    </source>
</evidence>
<proteinExistence type="predicted"/>
<organism evidence="1 2">
    <name type="scientific">Croceicoccus ponticola</name>
    <dbReference type="NCBI Taxonomy" id="2217664"/>
    <lineage>
        <taxon>Bacteria</taxon>
        <taxon>Pseudomonadati</taxon>
        <taxon>Pseudomonadota</taxon>
        <taxon>Alphaproteobacteria</taxon>
        <taxon>Sphingomonadales</taxon>
        <taxon>Erythrobacteraceae</taxon>
        <taxon>Croceicoccus</taxon>
    </lineage>
</organism>
<evidence type="ECO:0000313" key="1">
    <source>
        <dbReference type="EMBL" id="RVQ68820.1"/>
    </source>
</evidence>
<dbReference type="InterPro" id="IPR032676">
    <property type="entry name" value="YkuD_2"/>
</dbReference>
<dbReference type="Pfam" id="PF13645">
    <property type="entry name" value="YkuD_2"/>
    <property type="match status" value="1"/>
</dbReference>
<keyword evidence="2" id="KW-1185">Reference proteome</keyword>
<dbReference type="Proteomes" id="UP000283003">
    <property type="component" value="Unassembled WGS sequence"/>
</dbReference>
<protein>
    <submittedName>
        <fullName evidence="1">Murein L,D-transpeptidase catalytic domain family protein</fullName>
    </submittedName>
</protein>
<dbReference type="RefSeq" id="WP_127611006.1">
    <property type="nucleotide sequence ID" value="NZ_RXOL01000001.1"/>
</dbReference>
<comment type="caution">
    <text evidence="1">The sequence shown here is derived from an EMBL/GenBank/DDBJ whole genome shotgun (WGS) entry which is preliminary data.</text>
</comment>
<gene>
    <name evidence="1" type="ORF">EKN06_00905</name>
</gene>